<dbReference type="PANTHER" id="PTHR43649">
    <property type="entry name" value="ARABINOSE-BINDING PROTEIN-RELATED"/>
    <property type="match status" value="1"/>
</dbReference>
<gene>
    <name evidence="1" type="ORF">PM3016_1366</name>
</gene>
<evidence type="ECO:0000313" key="1">
    <source>
        <dbReference type="EMBL" id="AFC28292.1"/>
    </source>
</evidence>
<proteinExistence type="predicted"/>
<dbReference type="KEGG" id="pmq:PM3016_1366"/>
<dbReference type="HOGENOM" id="CLU_021021_1_1_9"/>
<dbReference type="Gene3D" id="3.40.190.10">
    <property type="entry name" value="Periplasmic binding protein-like II"/>
    <property type="match status" value="2"/>
</dbReference>
<dbReference type="EMBL" id="CP003235">
    <property type="protein sequence ID" value="AFC28292.1"/>
    <property type="molecule type" value="Genomic_DNA"/>
</dbReference>
<dbReference type="InterPro" id="IPR050490">
    <property type="entry name" value="Bact_solute-bd_prot1"/>
</dbReference>
<protein>
    <submittedName>
        <fullName evidence="1">Family 1 extracellular solute-binding protein</fullName>
    </submittedName>
</protein>
<dbReference type="CDD" id="cd13582">
    <property type="entry name" value="PBP2_AlgQ_like_3"/>
    <property type="match status" value="1"/>
</dbReference>
<reference evidence="1 2" key="1">
    <citation type="journal article" date="2012" name="J. Bacteriol.">
        <title>Complete Genome Sequence of Paenibacillus mucilaginosus 3016, a Bacterium Functional as Microbial Fertilizer.</title>
        <authorList>
            <person name="Ma M."/>
            <person name="Wang Z."/>
            <person name="Li L."/>
            <person name="Jiang X."/>
            <person name="Guan D."/>
            <person name="Cao F."/>
            <person name="Chen H."/>
            <person name="Wang X."/>
            <person name="Shen D."/>
            <person name="Du B."/>
            <person name="Li J."/>
        </authorList>
    </citation>
    <scope>NUCLEOTIDE SEQUENCE [LARGE SCALE GENOMIC DNA]</scope>
    <source>
        <strain evidence="1 2">3016</strain>
    </source>
</reference>
<dbReference type="AlphaFoldDB" id="H6NC99"/>
<organism evidence="1 2">
    <name type="scientific">Paenibacillus mucilaginosus 3016</name>
    <dbReference type="NCBI Taxonomy" id="1116391"/>
    <lineage>
        <taxon>Bacteria</taxon>
        <taxon>Bacillati</taxon>
        <taxon>Bacillota</taxon>
        <taxon>Bacilli</taxon>
        <taxon>Bacillales</taxon>
        <taxon>Paenibacillaceae</taxon>
        <taxon>Paenibacillus</taxon>
    </lineage>
</organism>
<accession>H6NC99</accession>
<dbReference type="InterPro" id="IPR006059">
    <property type="entry name" value="SBP"/>
</dbReference>
<dbReference type="Proteomes" id="UP000007523">
    <property type="component" value="Chromosome"/>
</dbReference>
<dbReference type="STRING" id="1116391.PM3016_1366"/>
<sequence length="586" mass="66007">MTKVLPRYTESAYTVSEFRGSKGVVTQMINHKKIAAVSLSVLLAATAVGCSSDKQPEAGTAQESAGAADDKTPVTFTYFSFSKEKDVNSNETVIGKELEKQTGVNFKMEFAVGDSKTKSGVMIASGDYADVIVPEGEIDKLLDAGAFIPLDELIEKYGPNIKRVYGPYMDKFRQEDGKIYHLPFSANQGYITDPGISQGAFWIQRSVLKEFGYPTIKTLDEYFDLIKKYKEKYPQVDGKDTIGFAAFAGVKDNFFALTNASMHLAGYPNDGGVIVDMKTHEAKVYSAGEYEKRWIKKLNEVNAQGLFDPESFTVNKDQYLAKLTSGRVLGYFGYNWLVGDATNNLKKAGVDEKRYAPLPIVFDKDIKDQYLDPPAFVNNRGIGISVKAKDPVRIIKFFDNLLKEENQILVQWGIKDQTYTVNEKGRYVLTPEMLKKRNDPEFKRSFGFQYFEYSWPRYGNNSILKDGNSYGVGNQPEVAEMDYTEGDRKILQAYGAKTFADMFSKPDDRPWYPAWSINLGQGTPEQIFGQKSQDLQLKYLPKLIMGSPDAFDGTWKEYTTEFGKLDSKTYEETITKVVKNRIAGKW</sequence>
<dbReference type="Pfam" id="PF13416">
    <property type="entry name" value="SBP_bac_8"/>
    <property type="match status" value="1"/>
</dbReference>
<keyword evidence="2" id="KW-1185">Reference proteome</keyword>
<name>H6NC99_9BACL</name>
<dbReference type="SUPFAM" id="SSF53850">
    <property type="entry name" value="Periplasmic binding protein-like II"/>
    <property type="match status" value="1"/>
</dbReference>
<evidence type="ECO:0000313" key="2">
    <source>
        <dbReference type="Proteomes" id="UP000007523"/>
    </source>
</evidence>
<dbReference type="PANTHER" id="PTHR43649:SF12">
    <property type="entry name" value="DIACETYLCHITOBIOSE BINDING PROTEIN DASA"/>
    <property type="match status" value="1"/>
</dbReference>